<evidence type="ECO:0000313" key="1">
    <source>
        <dbReference type="EMBL" id="ONL94559.1"/>
    </source>
</evidence>
<gene>
    <name evidence="1" type="ORF">ZEAMMB73_Zm00001d028041</name>
</gene>
<accession>A0A1D6JRJ3</accession>
<organism evidence="1">
    <name type="scientific">Zea mays</name>
    <name type="common">Maize</name>
    <dbReference type="NCBI Taxonomy" id="4577"/>
    <lineage>
        <taxon>Eukaryota</taxon>
        <taxon>Viridiplantae</taxon>
        <taxon>Streptophyta</taxon>
        <taxon>Embryophyta</taxon>
        <taxon>Tracheophyta</taxon>
        <taxon>Spermatophyta</taxon>
        <taxon>Magnoliopsida</taxon>
        <taxon>Liliopsida</taxon>
        <taxon>Poales</taxon>
        <taxon>Poaceae</taxon>
        <taxon>PACMAD clade</taxon>
        <taxon>Panicoideae</taxon>
        <taxon>Andropogonodae</taxon>
        <taxon>Andropogoneae</taxon>
        <taxon>Tripsacinae</taxon>
        <taxon>Zea</taxon>
    </lineage>
</organism>
<reference evidence="1" key="1">
    <citation type="submission" date="2015-12" db="EMBL/GenBank/DDBJ databases">
        <title>Update maize B73 reference genome by single molecule sequencing technologies.</title>
        <authorList>
            <consortium name="Maize Genome Sequencing Project"/>
            <person name="Ware D."/>
        </authorList>
    </citation>
    <scope>NUCLEOTIDE SEQUENCE [LARGE SCALE GENOMIC DNA]</scope>
    <source>
        <tissue evidence="1">Seedling</tissue>
    </source>
</reference>
<dbReference type="PaxDb" id="4577-GRMZM2G411079_P01"/>
<name>A0A1D6JRJ3_MAIZE</name>
<dbReference type="eggNOG" id="KOG0778">
    <property type="taxonomic scope" value="Eukaryota"/>
</dbReference>
<dbReference type="AlphaFoldDB" id="A0A1D6JRJ3"/>
<dbReference type="InParanoid" id="A0A1D6JRJ3"/>
<protein>
    <submittedName>
        <fullName evidence="1">Uncharacterized protein</fullName>
    </submittedName>
</protein>
<dbReference type="EMBL" id="CM007647">
    <property type="protein sequence ID" value="ONL94559.1"/>
    <property type="molecule type" value="Genomic_DNA"/>
</dbReference>
<sequence length="41" mass="4515">MKIICDLDKTPGRGRQVKYGNLEFRNAAETAYAGEPSVCVI</sequence>
<proteinExistence type="predicted"/>